<dbReference type="EMBL" id="JASPKZ010007405">
    <property type="protein sequence ID" value="KAJ9584450.1"/>
    <property type="molecule type" value="Genomic_DNA"/>
</dbReference>
<evidence type="ECO:0000313" key="2">
    <source>
        <dbReference type="Proteomes" id="UP001233999"/>
    </source>
</evidence>
<reference evidence="1" key="1">
    <citation type="journal article" date="2023" name="IScience">
        <title>Live-bearing cockroach genome reveals convergent evolutionary mechanisms linked to viviparity in insects and beyond.</title>
        <authorList>
            <person name="Fouks B."/>
            <person name="Harrison M.C."/>
            <person name="Mikhailova A.A."/>
            <person name="Marchal E."/>
            <person name="English S."/>
            <person name="Carruthers M."/>
            <person name="Jennings E.C."/>
            <person name="Chiamaka E.L."/>
            <person name="Frigard R.A."/>
            <person name="Pippel M."/>
            <person name="Attardo G.M."/>
            <person name="Benoit J.B."/>
            <person name="Bornberg-Bauer E."/>
            <person name="Tobe S.S."/>
        </authorList>
    </citation>
    <scope>NUCLEOTIDE SEQUENCE</scope>
    <source>
        <strain evidence="1">Stay&amp;Tobe</strain>
    </source>
</reference>
<evidence type="ECO:0000313" key="1">
    <source>
        <dbReference type="EMBL" id="KAJ9584450.1"/>
    </source>
</evidence>
<feature type="non-terminal residue" evidence="1">
    <location>
        <position position="94"/>
    </location>
</feature>
<reference evidence="1" key="2">
    <citation type="submission" date="2023-05" db="EMBL/GenBank/DDBJ databases">
        <authorList>
            <person name="Fouks B."/>
        </authorList>
    </citation>
    <scope>NUCLEOTIDE SEQUENCE</scope>
    <source>
        <strain evidence="1">Stay&amp;Tobe</strain>
        <tissue evidence="1">Testes</tissue>
    </source>
</reference>
<comment type="caution">
    <text evidence="1">The sequence shown here is derived from an EMBL/GenBank/DDBJ whole genome shotgun (WGS) entry which is preliminary data.</text>
</comment>
<proteinExistence type="predicted"/>
<sequence length="94" mass="10805">IRTSVQLTSTHTYKIVYVTILPVSGNFLSDPHMEHGVVSSGRESTYLISRYCEVETPYLHQCNRKLIVITFFRNILCTVSLKYISFRDLTSKTS</sequence>
<protein>
    <submittedName>
        <fullName evidence="1">Uncharacterized protein</fullName>
    </submittedName>
</protein>
<accession>A0AAD7ZPH7</accession>
<dbReference type="AlphaFoldDB" id="A0AAD7ZPH7"/>
<organism evidence="1 2">
    <name type="scientific">Diploptera punctata</name>
    <name type="common">Pacific beetle cockroach</name>
    <dbReference type="NCBI Taxonomy" id="6984"/>
    <lineage>
        <taxon>Eukaryota</taxon>
        <taxon>Metazoa</taxon>
        <taxon>Ecdysozoa</taxon>
        <taxon>Arthropoda</taxon>
        <taxon>Hexapoda</taxon>
        <taxon>Insecta</taxon>
        <taxon>Pterygota</taxon>
        <taxon>Neoptera</taxon>
        <taxon>Polyneoptera</taxon>
        <taxon>Dictyoptera</taxon>
        <taxon>Blattodea</taxon>
        <taxon>Blaberoidea</taxon>
        <taxon>Blaberidae</taxon>
        <taxon>Diplopterinae</taxon>
        <taxon>Diploptera</taxon>
    </lineage>
</organism>
<name>A0AAD7ZPH7_DIPPU</name>
<feature type="non-terminal residue" evidence="1">
    <location>
        <position position="1"/>
    </location>
</feature>
<gene>
    <name evidence="1" type="ORF">L9F63_021204</name>
</gene>
<keyword evidence="2" id="KW-1185">Reference proteome</keyword>
<dbReference type="Proteomes" id="UP001233999">
    <property type="component" value="Unassembled WGS sequence"/>
</dbReference>